<name>A0ABV8CRQ4_9GAMM</name>
<dbReference type="SUPFAM" id="SSF46785">
    <property type="entry name" value="Winged helix' DNA-binding domain"/>
    <property type="match status" value="1"/>
</dbReference>
<reference evidence="3" key="1">
    <citation type="journal article" date="2019" name="Int. J. Syst. Evol. Microbiol.">
        <title>The Global Catalogue of Microorganisms (GCM) 10K type strain sequencing project: providing services to taxonomists for standard genome sequencing and annotation.</title>
        <authorList>
            <consortium name="The Broad Institute Genomics Platform"/>
            <consortium name="The Broad Institute Genome Sequencing Center for Infectious Disease"/>
            <person name="Wu L."/>
            <person name="Ma J."/>
        </authorList>
    </citation>
    <scope>NUCLEOTIDE SEQUENCE [LARGE SCALE GENOMIC DNA]</scope>
    <source>
        <strain evidence="3">CCUG 54939</strain>
    </source>
</reference>
<protein>
    <submittedName>
        <fullName evidence="2">FeoC-like transcriptional regulator</fullName>
    </submittedName>
</protein>
<dbReference type="Gene3D" id="1.10.10.10">
    <property type="entry name" value="Winged helix-like DNA-binding domain superfamily/Winged helix DNA-binding domain"/>
    <property type="match status" value="1"/>
</dbReference>
<accession>A0ABV8CRQ4</accession>
<dbReference type="Proteomes" id="UP001595692">
    <property type="component" value="Unassembled WGS sequence"/>
</dbReference>
<dbReference type="RefSeq" id="WP_377153364.1">
    <property type="nucleotide sequence ID" value="NZ_JBHSAF010000014.1"/>
</dbReference>
<evidence type="ECO:0000259" key="1">
    <source>
        <dbReference type="Pfam" id="PF09012"/>
    </source>
</evidence>
<comment type="caution">
    <text evidence="2">The sequence shown here is derived from an EMBL/GenBank/DDBJ whole genome shotgun (WGS) entry which is preliminary data.</text>
</comment>
<keyword evidence="3" id="KW-1185">Reference proteome</keyword>
<evidence type="ECO:0000313" key="3">
    <source>
        <dbReference type="Proteomes" id="UP001595692"/>
    </source>
</evidence>
<dbReference type="EMBL" id="JBHSAF010000014">
    <property type="protein sequence ID" value="MFC3914466.1"/>
    <property type="molecule type" value="Genomic_DNA"/>
</dbReference>
<gene>
    <name evidence="2" type="ORF">ACFOSS_13450</name>
</gene>
<dbReference type="InterPro" id="IPR036390">
    <property type="entry name" value="WH_DNA-bd_sf"/>
</dbReference>
<dbReference type="InterPro" id="IPR036388">
    <property type="entry name" value="WH-like_DNA-bd_sf"/>
</dbReference>
<dbReference type="InterPro" id="IPR015102">
    <property type="entry name" value="Tscrpt_reg_HTH_FeoC"/>
</dbReference>
<organism evidence="2 3">
    <name type="scientific">Pseudaeromonas sharmana</name>
    <dbReference type="NCBI Taxonomy" id="328412"/>
    <lineage>
        <taxon>Bacteria</taxon>
        <taxon>Pseudomonadati</taxon>
        <taxon>Pseudomonadota</taxon>
        <taxon>Gammaproteobacteria</taxon>
        <taxon>Aeromonadales</taxon>
        <taxon>Aeromonadaceae</taxon>
        <taxon>Pseudaeromonas</taxon>
    </lineage>
</organism>
<dbReference type="Pfam" id="PF09012">
    <property type="entry name" value="FeoC"/>
    <property type="match status" value="1"/>
</dbReference>
<feature type="domain" description="Transcriptional regulator HTH-type FeoC" evidence="1">
    <location>
        <begin position="3"/>
        <end position="67"/>
    </location>
</feature>
<sequence length="79" mass="9073">MIVRELGALLEQRQRMSLQELSRHFAADEQAIDAMLGIWMRKGRIRKLQSGGCSGRCCGERETVMYEWLPQGQIGLIQH</sequence>
<evidence type="ECO:0000313" key="2">
    <source>
        <dbReference type="EMBL" id="MFC3914466.1"/>
    </source>
</evidence>
<proteinExistence type="predicted"/>